<gene>
    <name evidence="2" type="ORF">B9Z65_1629</name>
</gene>
<dbReference type="Proteomes" id="UP000243723">
    <property type="component" value="Unassembled WGS sequence"/>
</dbReference>
<feature type="compositionally biased region" description="Low complexity" evidence="1">
    <location>
        <begin position="231"/>
        <end position="247"/>
    </location>
</feature>
<accession>A0A2P7YGG0</accession>
<feature type="region of interest" description="Disordered" evidence="1">
    <location>
        <begin position="1"/>
        <end position="28"/>
    </location>
</feature>
<protein>
    <submittedName>
        <fullName evidence="2">Uncharacterized protein</fullName>
    </submittedName>
</protein>
<evidence type="ECO:0000313" key="3">
    <source>
        <dbReference type="Proteomes" id="UP000243723"/>
    </source>
</evidence>
<evidence type="ECO:0000313" key="2">
    <source>
        <dbReference type="EMBL" id="PSK35046.1"/>
    </source>
</evidence>
<feature type="compositionally biased region" description="Basic and acidic residues" evidence="1">
    <location>
        <begin position="272"/>
        <end position="284"/>
    </location>
</feature>
<organism evidence="2 3">
    <name type="scientific">Elsinoe australis</name>
    <dbReference type="NCBI Taxonomy" id="40998"/>
    <lineage>
        <taxon>Eukaryota</taxon>
        <taxon>Fungi</taxon>
        <taxon>Dikarya</taxon>
        <taxon>Ascomycota</taxon>
        <taxon>Pezizomycotina</taxon>
        <taxon>Dothideomycetes</taxon>
        <taxon>Dothideomycetidae</taxon>
        <taxon>Myriangiales</taxon>
        <taxon>Elsinoaceae</taxon>
        <taxon>Elsinoe</taxon>
    </lineage>
</organism>
<evidence type="ECO:0000256" key="1">
    <source>
        <dbReference type="SAM" id="MobiDB-lite"/>
    </source>
</evidence>
<name>A0A2P7YGG0_9PEZI</name>
<proteinExistence type="predicted"/>
<feature type="compositionally biased region" description="Basic and acidic residues" evidence="1">
    <location>
        <begin position="248"/>
        <end position="265"/>
    </location>
</feature>
<comment type="caution">
    <text evidence="2">The sequence shown here is derived from an EMBL/GenBank/DDBJ whole genome shotgun (WGS) entry which is preliminary data.</text>
</comment>
<feature type="compositionally biased region" description="Basic and acidic residues" evidence="1">
    <location>
        <begin position="9"/>
        <end position="28"/>
    </location>
</feature>
<dbReference type="OrthoDB" id="3921514at2759"/>
<dbReference type="EMBL" id="NHZQ01000445">
    <property type="protein sequence ID" value="PSK35046.1"/>
    <property type="molecule type" value="Genomic_DNA"/>
</dbReference>
<feature type="compositionally biased region" description="Polar residues" evidence="1">
    <location>
        <begin position="162"/>
        <end position="177"/>
    </location>
</feature>
<sequence length="341" mass="37051">MGFFSKVKASKEKAKSTQPEESKAPIKREPYIPRYAVRDALQCAPNTWKQDSYDAFRKAHQERFAREQAEMNHSNWSNPKLSTRLSMSRNSSALSVAMMDSSRPSSRRHSAHANPFASGASSYTSMAGMASNDPPVPNIPAQYASQVSLAGPSTPRGLPRSATYQVPSHSFDGQLQPSPAARPALRHSYSGAPSTTSIMRKPATHNFGSTPMETPDETPAGSRAQTPTQVASEPAHTSSSASTTSESSGERIEMAPKHDSPHDSPHMTPVEVQKERVYPTDPRKLGKAPIITIEESAPPARKYFSHATKPTEAAPTSPQAPPQKKARFSLIRRSQQVVAAH</sequence>
<dbReference type="AlphaFoldDB" id="A0A2P7YGG0"/>
<keyword evidence="3" id="KW-1185">Reference proteome</keyword>
<feature type="compositionally biased region" description="Polar residues" evidence="1">
    <location>
        <begin position="332"/>
        <end position="341"/>
    </location>
</feature>
<feature type="region of interest" description="Disordered" evidence="1">
    <location>
        <begin position="99"/>
        <end position="341"/>
    </location>
</feature>
<reference evidence="2 3" key="1">
    <citation type="submission" date="2017-05" db="EMBL/GenBank/DDBJ databases">
        <title>Draft genome sequence of Elsinoe australis.</title>
        <authorList>
            <person name="Cheng Q."/>
        </authorList>
    </citation>
    <scope>NUCLEOTIDE SEQUENCE [LARGE SCALE GENOMIC DNA]</scope>
    <source>
        <strain evidence="2 3">NL1</strain>
    </source>
</reference>